<reference evidence="12" key="1">
    <citation type="journal article" date="2014" name="Int. J. Syst. Evol. Microbiol.">
        <title>Complete genome sequence of Corynebacterium casei LMG S-19264T (=DSM 44701T), isolated from a smear-ripened cheese.</title>
        <authorList>
            <consortium name="US DOE Joint Genome Institute (JGI-PGF)"/>
            <person name="Walter F."/>
            <person name="Albersmeier A."/>
            <person name="Kalinowski J."/>
            <person name="Ruckert C."/>
        </authorList>
    </citation>
    <scope>NUCLEOTIDE SEQUENCE</scope>
    <source>
        <strain evidence="12">CGMCC 1.15371</strain>
    </source>
</reference>
<name>A0A8J3E132_9BACL</name>
<keyword evidence="9" id="KW-0812">Transmembrane</keyword>
<feature type="chain" id="PRO_5038342135" description="Gram-positive cocci surface proteins LPxTG domain-containing protein" evidence="10">
    <location>
        <begin position="29"/>
        <end position="575"/>
    </location>
</feature>
<feature type="compositionally biased region" description="Low complexity" evidence="8">
    <location>
        <begin position="516"/>
        <end position="534"/>
    </location>
</feature>
<dbReference type="InterPro" id="IPR025875">
    <property type="entry name" value="Leu-rich_rpt_4"/>
</dbReference>
<feature type="transmembrane region" description="Helical" evidence="9">
    <location>
        <begin position="549"/>
        <end position="568"/>
    </location>
</feature>
<dbReference type="NCBIfam" id="TIGR01167">
    <property type="entry name" value="LPXTG_anchor"/>
    <property type="match status" value="1"/>
</dbReference>
<feature type="domain" description="Gram-positive cocci surface proteins LPxTG" evidence="11">
    <location>
        <begin position="535"/>
        <end position="574"/>
    </location>
</feature>
<dbReference type="InterPro" id="IPR050836">
    <property type="entry name" value="SDS22/Internalin_LRR"/>
</dbReference>
<dbReference type="InterPro" id="IPR001611">
    <property type="entry name" value="Leu-rich_rpt"/>
</dbReference>
<dbReference type="RefSeq" id="WP_188698772.1">
    <property type="nucleotide sequence ID" value="NZ_BMIR01000031.1"/>
</dbReference>
<keyword evidence="4" id="KW-0433">Leucine-rich repeat</keyword>
<comment type="subcellular location">
    <subcellularLocation>
        <location evidence="1">Secreted</location>
        <location evidence="1">Cell wall</location>
        <topology evidence="1">Peptidoglycan-anchor</topology>
    </subcellularLocation>
</comment>
<dbReference type="PROSITE" id="PS51450">
    <property type="entry name" value="LRR"/>
    <property type="match status" value="1"/>
</dbReference>
<accession>A0A8J3E132</accession>
<feature type="compositionally biased region" description="Low complexity" evidence="8">
    <location>
        <begin position="31"/>
        <end position="44"/>
    </location>
</feature>
<keyword evidence="9" id="KW-0472">Membrane</keyword>
<evidence type="ECO:0000256" key="3">
    <source>
        <dbReference type="ARBA" id="ARBA00022525"/>
    </source>
</evidence>
<feature type="region of interest" description="Disordered" evidence="8">
    <location>
        <begin position="516"/>
        <end position="539"/>
    </location>
</feature>
<gene>
    <name evidence="12" type="ORF">GCM10011391_38560</name>
</gene>
<evidence type="ECO:0000256" key="2">
    <source>
        <dbReference type="ARBA" id="ARBA00022512"/>
    </source>
</evidence>
<proteinExistence type="predicted"/>
<dbReference type="Pfam" id="PF00746">
    <property type="entry name" value="Gram_pos_anchor"/>
    <property type="match status" value="1"/>
</dbReference>
<dbReference type="InterPro" id="IPR032675">
    <property type="entry name" value="LRR_dom_sf"/>
</dbReference>
<dbReference type="Gene3D" id="3.80.10.10">
    <property type="entry name" value="Ribonuclease Inhibitor"/>
    <property type="match status" value="1"/>
</dbReference>
<dbReference type="Proteomes" id="UP000628775">
    <property type="component" value="Unassembled WGS sequence"/>
</dbReference>
<evidence type="ECO:0000256" key="7">
    <source>
        <dbReference type="ARBA" id="ARBA00023088"/>
    </source>
</evidence>
<evidence type="ECO:0000313" key="12">
    <source>
        <dbReference type="EMBL" id="GGE55867.1"/>
    </source>
</evidence>
<keyword evidence="5 10" id="KW-0732">Signal</keyword>
<dbReference type="InterPro" id="IPR019931">
    <property type="entry name" value="LPXTG_anchor"/>
</dbReference>
<evidence type="ECO:0000256" key="1">
    <source>
        <dbReference type="ARBA" id="ARBA00004168"/>
    </source>
</evidence>
<evidence type="ECO:0000256" key="6">
    <source>
        <dbReference type="ARBA" id="ARBA00022737"/>
    </source>
</evidence>
<keyword evidence="3" id="KW-0964">Secreted</keyword>
<feature type="region of interest" description="Disordered" evidence="8">
    <location>
        <begin position="31"/>
        <end position="107"/>
    </location>
</feature>
<feature type="signal peptide" evidence="10">
    <location>
        <begin position="1"/>
        <end position="28"/>
    </location>
</feature>
<dbReference type="Pfam" id="PF12799">
    <property type="entry name" value="LRR_4"/>
    <property type="match status" value="1"/>
</dbReference>
<comment type="caution">
    <text evidence="12">The sequence shown here is derived from an EMBL/GenBank/DDBJ whole genome shotgun (WGS) entry which is preliminary data.</text>
</comment>
<dbReference type="CDD" id="cd00063">
    <property type="entry name" value="FN3"/>
    <property type="match status" value="1"/>
</dbReference>
<dbReference type="EMBL" id="BMIR01000031">
    <property type="protein sequence ID" value="GGE55867.1"/>
    <property type="molecule type" value="Genomic_DNA"/>
</dbReference>
<evidence type="ECO:0000259" key="11">
    <source>
        <dbReference type="Pfam" id="PF00746"/>
    </source>
</evidence>
<dbReference type="AlphaFoldDB" id="A0A8J3E132"/>
<sequence length="575" mass="61870">MKKRLALLLIPMLAIIVSLGFVVQPTRANTDTTKNTAQTTGDTANKTKDTVQSTDKAATPQDTNILTEENAGQAKDMEKATSQAADAAQDIAQTKKSTKKSTAPSPKDIVTFKDQKLANDVRAQLGLKKGDAITESALTPLTFIFTRGVSDLSGLEYAKNLSLLEAPDGKISNLSPLKGLKNLQTLNLAGNKITDISALTQMSNLTMANLADNPVNFNTGSAASKTLQALVGKGVNVYHDDMVQLTTERVTKDSITVAWNIDQSDGMPHLGALTLNGEQVKSFDVFKQAQSEYTFTGLKEGQTYDIGLSMSFNLTQSDYQITKTLHVKAEDVQPKQQVTVTPNIGGNTATIGHFNGDAVKQNGTLAIDLKNYKEDQVNVQLTAEQIKTLQDKKAAVQINKGDSTVSIPTELFGSGQDVTVEVDKQKPVIDALSSVYDFTIKTATGTISKFKQPVTLTFSVDPSKVNNPDNVKVWYYNPSTKKWESIGGTYKDGVVTAQTYHFSTYTVFEKAQKSSSSVTGSSSHSGSTTKAAAGNGAGNQLPNTATHTMNFIALGTLLVILASVCLWFQRRKQKA</sequence>
<evidence type="ECO:0000313" key="13">
    <source>
        <dbReference type="Proteomes" id="UP000628775"/>
    </source>
</evidence>
<evidence type="ECO:0000256" key="4">
    <source>
        <dbReference type="ARBA" id="ARBA00022614"/>
    </source>
</evidence>
<evidence type="ECO:0000256" key="8">
    <source>
        <dbReference type="SAM" id="MobiDB-lite"/>
    </source>
</evidence>
<dbReference type="InterPro" id="IPR003961">
    <property type="entry name" value="FN3_dom"/>
</dbReference>
<keyword evidence="6" id="KW-0677">Repeat</keyword>
<protein>
    <recommendedName>
        <fullName evidence="11">Gram-positive cocci surface proteins LPxTG domain-containing protein</fullName>
    </recommendedName>
</protein>
<evidence type="ECO:0000256" key="10">
    <source>
        <dbReference type="SAM" id="SignalP"/>
    </source>
</evidence>
<dbReference type="PANTHER" id="PTHR46652:SF3">
    <property type="entry name" value="LEUCINE-RICH REPEAT-CONTAINING PROTEIN 9"/>
    <property type="match status" value="1"/>
</dbReference>
<feature type="compositionally biased region" description="Polar residues" evidence="8">
    <location>
        <begin position="50"/>
        <end position="67"/>
    </location>
</feature>
<keyword evidence="7" id="KW-0572">Peptidoglycan-anchor</keyword>
<dbReference type="SUPFAM" id="SSF52058">
    <property type="entry name" value="L domain-like"/>
    <property type="match status" value="1"/>
</dbReference>
<keyword evidence="2" id="KW-0134">Cell wall</keyword>
<reference evidence="12" key="2">
    <citation type="submission" date="2020-09" db="EMBL/GenBank/DDBJ databases">
        <authorList>
            <person name="Sun Q."/>
            <person name="Zhou Y."/>
        </authorList>
    </citation>
    <scope>NUCLEOTIDE SEQUENCE</scope>
    <source>
        <strain evidence="12">CGMCC 1.15371</strain>
    </source>
</reference>
<feature type="compositionally biased region" description="Low complexity" evidence="8">
    <location>
        <begin position="80"/>
        <end position="107"/>
    </location>
</feature>
<keyword evidence="13" id="KW-1185">Reference proteome</keyword>
<evidence type="ECO:0000256" key="5">
    <source>
        <dbReference type="ARBA" id="ARBA00022729"/>
    </source>
</evidence>
<evidence type="ECO:0000256" key="9">
    <source>
        <dbReference type="SAM" id="Phobius"/>
    </source>
</evidence>
<keyword evidence="9" id="KW-1133">Transmembrane helix</keyword>
<dbReference type="PANTHER" id="PTHR46652">
    <property type="entry name" value="LEUCINE-RICH REPEAT AND IQ DOMAIN-CONTAINING PROTEIN 1-RELATED"/>
    <property type="match status" value="1"/>
</dbReference>
<organism evidence="12 13">
    <name type="scientific">Pullulanibacillus camelliae</name>
    <dbReference type="NCBI Taxonomy" id="1707096"/>
    <lineage>
        <taxon>Bacteria</taxon>
        <taxon>Bacillati</taxon>
        <taxon>Bacillota</taxon>
        <taxon>Bacilli</taxon>
        <taxon>Bacillales</taxon>
        <taxon>Sporolactobacillaceae</taxon>
        <taxon>Pullulanibacillus</taxon>
    </lineage>
</organism>